<dbReference type="EMBL" id="JBHLWO010000001">
    <property type="protein sequence ID" value="MFC0317389.1"/>
    <property type="molecule type" value="Genomic_DNA"/>
</dbReference>
<gene>
    <name evidence="1" type="ORF">ACFFI0_03670</name>
</gene>
<keyword evidence="2" id="KW-1185">Reference proteome</keyword>
<organism evidence="1 2">
    <name type="scientific">Olivibacter oleidegradans</name>
    <dbReference type="NCBI Taxonomy" id="760123"/>
    <lineage>
        <taxon>Bacteria</taxon>
        <taxon>Pseudomonadati</taxon>
        <taxon>Bacteroidota</taxon>
        <taxon>Sphingobacteriia</taxon>
        <taxon>Sphingobacteriales</taxon>
        <taxon>Sphingobacteriaceae</taxon>
        <taxon>Olivibacter</taxon>
    </lineage>
</organism>
<dbReference type="RefSeq" id="WP_013664580.1">
    <property type="nucleotide sequence ID" value="NZ_JBHLWO010000001.1"/>
</dbReference>
<comment type="caution">
    <text evidence="1">The sequence shown here is derived from an EMBL/GenBank/DDBJ whole genome shotgun (WGS) entry which is preliminary data.</text>
</comment>
<evidence type="ECO:0000313" key="2">
    <source>
        <dbReference type="Proteomes" id="UP001589774"/>
    </source>
</evidence>
<name>A0ABV6HES3_9SPHI</name>
<proteinExistence type="predicted"/>
<evidence type="ECO:0000313" key="1">
    <source>
        <dbReference type="EMBL" id="MFC0317389.1"/>
    </source>
</evidence>
<accession>A0ABV6HES3</accession>
<dbReference type="Proteomes" id="UP001589774">
    <property type="component" value="Unassembled WGS sequence"/>
</dbReference>
<protein>
    <submittedName>
        <fullName evidence="1">Uncharacterized protein</fullName>
    </submittedName>
</protein>
<sequence length="111" mass="13404">MSKRYIQEYRKNLLRAIYHLEEAYKGLNQSLRQLAVSGELHEVEEIFTEGEKFEFKHSDFDHLNDQNIQHVLPIIQLIEEKYETLKNINQVSTEEITKQWEEDNHLEDEED</sequence>
<reference evidence="1 2" key="1">
    <citation type="submission" date="2024-09" db="EMBL/GenBank/DDBJ databases">
        <authorList>
            <person name="Sun Q."/>
            <person name="Mori K."/>
        </authorList>
    </citation>
    <scope>NUCLEOTIDE SEQUENCE [LARGE SCALE GENOMIC DNA]</scope>
    <source>
        <strain evidence="1 2">CCM 7765</strain>
    </source>
</reference>